<accession>A0A2W7NHS0</accession>
<dbReference type="Gene3D" id="1.10.10.10">
    <property type="entry name" value="Winged helix-like DNA-binding domain superfamily/Winged helix DNA-binding domain"/>
    <property type="match status" value="1"/>
</dbReference>
<keyword evidence="3" id="KW-1185">Reference proteome</keyword>
<dbReference type="PANTHER" id="PTHR30603">
    <property type="entry name" value="RNA POLYMERASE SIGMA FACTOR RPO"/>
    <property type="match status" value="1"/>
</dbReference>
<evidence type="ECO:0000259" key="1">
    <source>
        <dbReference type="Pfam" id="PF04545"/>
    </source>
</evidence>
<dbReference type="GO" id="GO:0006352">
    <property type="term" value="P:DNA-templated transcription initiation"/>
    <property type="evidence" value="ECO:0007669"/>
    <property type="project" value="InterPro"/>
</dbReference>
<dbReference type="Proteomes" id="UP000248916">
    <property type="component" value="Unassembled WGS sequence"/>
</dbReference>
<dbReference type="InterPro" id="IPR000943">
    <property type="entry name" value="RNA_pol_sigma70"/>
</dbReference>
<dbReference type="SUPFAM" id="SSF88659">
    <property type="entry name" value="Sigma3 and sigma4 domains of RNA polymerase sigma factors"/>
    <property type="match status" value="1"/>
</dbReference>
<dbReference type="CDD" id="cd06171">
    <property type="entry name" value="Sigma70_r4"/>
    <property type="match status" value="1"/>
</dbReference>
<dbReference type="GO" id="GO:0003700">
    <property type="term" value="F:DNA-binding transcription factor activity"/>
    <property type="evidence" value="ECO:0007669"/>
    <property type="project" value="InterPro"/>
</dbReference>
<dbReference type="InterPro" id="IPR050239">
    <property type="entry name" value="Sigma-70_RNA_pol_init_factors"/>
</dbReference>
<dbReference type="EMBL" id="QKZL01000001">
    <property type="protein sequence ID" value="PZX19975.1"/>
    <property type="molecule type" value="Genomic_DNA"/>
</dbReference>
<name>A0A2W7NHS0_9RHOB</name>
<dbReference type="PRINTS" id="PR00046">
    <property type="entry name" value="SIGMA70FCT"/>
</dbReference>
<evidence type="ECO:0000313" key="2">
    <source>
        <dbReference type="EMBL" id="PZX19975.1"/>
    </source>
</evidence>
<dbReference type="InterPro" id="IPR013324">
    <property type="entry name" value="RNA_pol_sigma_r3/r4-like"/>
</dbReference>
<dbReference type="AlphaFoldDB" id="A0A2W7NHS0"/>
<organism evidence="2 3">
    <name type="scientific">Palleronia aestuarii</name>
    <dbReference type="NCBI Taxonomy" id="568105"/>
    <lineage>
        <taxon>Bacteria</taxon>
        <taxon>Pseudomonadati</taxon>
        <taxon>Pseudomonadota</taxon>
        <taxon>Alphaproteobacteria</taxon>
        <taxon>Rhodobacterales</taxon>
        <taxon>Roseobacteraceae</taxon>
        <taxon>Palleronia</taxon>
    </lineage>
</organism>
<proteinExistence type="predicted"/>
<protein>
    <submittedName>
        <fullName evidence="2">RNA polymerase primary sigma factor</fullName>
    </submittedName>
</protein>
<dbReference type="InterPro" id="IPR007630">
    <property type="entry name" value="RNA_pol_sigma70_r4"/>
</dbReference>
<dbReference type="PANTHER" id="PTHR30603:SF47">
    <property type="entry name" value="RNA POLYMERASE SIGMA FACTOR SIGD, CHLOROPLASTIC"/>
    <property type="match status" value="1"/>
</dbReference>
<dbReference type="InterPro" id="IPR036388">
    <property type="entry name" value="WH-like_DNA-bd_sf"/>
</dbReference>
<reference evidence="2 3" key="1">
    <citation type="submission" date="2018-06" db="EMBL/GenBank/DDBJ databases">
        <title>Genomic Encyclopedia of Archaeal and Bacterial Type Strains, Phase II (KMG-II): from individual species to whole genera.</title>
        <authorList>
            <person name="Goeker M."/>
        </authorList>
    </citation>
    <scope>NUCLEOTIDE SEQUENCE [LARGE SCALE GENOMIC DNA]</scope>
    <source>
        <strain evidence="2 3">DSM 22009</strain>
    </source>
</reference>
<dbReference type="Pfam" id="PF04545">
    <property type="entry name" value="Sigma70_r4"/>
    <property type="match status" value="1"/>
</dbReference>
<comment type="caution">
    <text evidence="2">The sequence shown here is derived from an EMBL/GenBank/DDBJ whole genome shotgun (WGS) entry which is preliminary data.</text>
</comment>
<sequence>MEERPGSRVSEGSSRLMVSMARQETFEQHSIEARVERAPEQDRVPGPLPEVASALEIKIKDLVAESECSVRLRNAIGGSKELPINTVADYMRDPEQARVYFQKHVQNLGRKSVSELHKLVVAAFASGGISFTNSVPSDSSAEELDDSAERQRAYEAAQRLFQGLLFPDEILDRYPSVRLKNLLLNTYSEDPVPFSEFLSAFGDTLHHLGSQKNCGRKSLQELARITDDIVAERVKALGIREECIPIVRQVLEQRPLRKEELAAVLAFEAVDLSALSKSDPAAVWGASISQIMPRVLAELTAREQEVIKRRYALDGGEPETLERISGDYGVTRERIRQIEAKALRKMRNKKVMKALSAALESEDTIDLIFSNRKIITDEQIGSAAKSLTPGQRLAIDISYGGVKQFLESESVQTEAGWILERYMLELPEEPEILAGSVRQRLVDAVLKQSLPIRVSSVAEHFPDLTLDGIRAELADSFDATIEDDLIASAPRLPASARYILILRKAGHALHCKEIRAVNHEIFGKDDSIQQIGSVLGGLEEVLIVARGTYDLYENLSLSEEDIEAIRNTVYDALTVRGEFVSVKILFSEHFQGTTEQYGTQFDYYMLLGILQDDERFDVRRGLMVGLTSFSSGQGFLGLNEEIIAVLSEAGRALSLEEIAEALEGRRDTFLTSIATSLDNSPFAVSVGRGHYDLTDRVFGDEQRQQQLHTSCCLALSPGPRSALALAELISPIFGEYHTRPLKGFLSGYKDFEIKGDVLHLREEPPEVSAYLEVRDVALDEGIGTDGGLGRLRDFLALHGASDYTDLDPYLKHPIAAINDTSSEDEILDKLLGDFGV</sequence>
<gene>
    <name evidence="2" type="ORF">LX81_00440</name>
</gene>
<evidence type="ECO:0000313" key="3">
    <source>
        <dbReference type="Proteomes" id="UP000248916"/>
    </source>
</evidence>
<feature type="domain" description="RNA polymerase sigma-70 region 4" evidence="1">
    <location>
        <begin position="295"/>
        <end position="348"/>
    </location>
</feature>